<sequence>MESPMKRSVFFLSDRTGITAETLAHSLLTQFEDVEFKQHNLPFLDNVEKAEAAVETINQAAEDDGAPPLLFR</sequence>
<accession>A0A1T2KZG8</accession>
<dbReference type="GO" id="GO:0005524">
    <property type="term" value="F:ATP binding"/>
    <property type="evidence" value="ECO:0007669"/>
    <property type="project" value="InterPro"/>
</dbReference>
<evidence type="ECO:0008006" key="7">
    <source>
        <dbReference type="Google" id="ProtNLM"/>
    </source>
</evidence>
<evidence type="ECO:0000256" key="4">
    <source>
        <dbReference type="ARBA" id="ARBA00022777"/>
    </source>
</evidence>
<dbReference type="EMBL" id="MPRL01000111">
    <property type="protein sequence ID" value="OOZ38243.1"/>
    <property type="molecule type" value="Genomic_DNA"/>
</dbReference>
<evidence type="ECO:0000256" key="3">
    <source>
        <dbReference type="ARBA" id="ARBA00022741"/>
    </source>
</evidence>
<keyword evidence="2" id="KW-0808">Transferase</keyword>
<dbReference type="AlphaFoldDB" id="A0A1T2KZG8"/>
<organism evidence="5 6">
    <name type="scientific">Solemya pervernicosa gill symbiont</name>
    <dbReference type="NCBI Taxonomy" id="642797"/>
    <lineage>
        <taxon>Bacteria</taxon>
        <taxon>Pseudomonadati</taxon>
        <taxon>Pseudomonadota</taxon>
        <taxon>Gammaproteobacteria</taxon>
        <taxon>sulfur-oxidizing symbionts</taxon>
    </lineage>
</organism>
<keyword evidence="6" id="KW-1185">Reference proteome</keyword>
<dbReference type="GO" id="GO:0004674">
    <property type="term" value="F:protein serine/threonine kinase activity"/>
    <property type="evidence" value="ECO:0007669"/>
    <property type="project" value="UniProtKB-KW"/>
</dbReference>
<keyword evidence="3" id="KW-0547">Nucleotide-binding</keyword>
<evidence type="ECO:0000313" key="5">
    <source>
        <dbReference type="EMBL" id="OOZ38243.1"/>
    </source>
</evidence>
<gene>
    <name evidence="5" type="ORF">BOW53_16135</name>
</gene>
<name>A0A1T2KZG8_9GAMM</name>
<comment type="caution">
    <text evidence="5">The sequence shown here is derived from an EMBL/GenBank/DDBJ whole genome shotgun (WGS) entry which is preliminary data.</text>
</comment>
<dbReference type="Pfam" id="PF03618">
    <property type="entry name" value="Kinase-PPPase"/>
    <property type="match status" value="1"/>
</dbReference>
<evidence type="ECO:0000313" key="6">
    <source>
        <dbReference type="Proteomes" id="UP000191110"/>
    </source>
</evidence>
<evidence type="ECO:0000256" key="2">
    <source>
        <dbReference type="ARBA" id="ARBA00022679"/>
    </source>
</evidence>
<dbReference type="Proteomes" id="UP000191110">
    <property type="component" value="Unassembled WGS sequence"/>
</dbReference>
<protein>
    <recommendedName>
        <fullName evidence="7">Phosphoenolpyruvate synthase regulatory protein</fullName>
    </recommendedName>
</protein>
<dbReference type="InterPro" id="IPR005177">
    <property type="entry name" value="Kinase-pyrophosphorylase"/>
</dbReference>
<evidence type="ECO:0000256" key="1">
    <source>
        <dbReference type="ARBA" id="ARBA00022527"/>
    </source>
</evidence>
<reference evidence="5 6" key="1">
    <citation type="submission" date="2016-11" db="EMBL/GenBank/DDBJ databases">
        <title>Mixed transmission modes and dynamic genome evolution in an obligate animal-bacterial symbiosis.</title>
        <authorList>
            <person name="Russell S.L."/>
            <person name="Corbett-Detig R.B."/>
            <person name="Cavanaugh C.M."/>
        </authorList>
    </citation>
    <scope>NUCLEOTIDE SEQUENCE [LARGE SCALE GENOMIC DNA]</scope>
    <source>
        <strain evidence="5">Sveles-Q1</strain>
    </source>
</reference>
<keyword evidence="1" id="KW-0723">Serine/threonine-protein kinase</keyword>
<proteinExistence type="predicted"/>
<keyword evidence="4" id="KW-0418">Kinase</keyword>
<dbReference type="OrthoDB" id="3171473at2"/>